<dbReference type="AlphaFoldDB" id="A3E3T1"/>
<reference evidence="1" key="1">
    <citation type="journal article" date="2007" name="Proc. Natl. Acad. Sci. U.S.A.">
        <title>Spliced leader RNA trans-splicing in dinoflagellates.</title>
        <authorList>
            <person name="Zhang H."/>
            <person name="Hou Y."/>
            <person name="Miranda L."/>
            <person name="Campbell D.A."/>
            <person name="Sturm N.R."/>
            <person name="Gaasterland T."/>
            <person name="Lin S."/>
        </authorList>
    </citation>
    <scope>NUCLEOTIDE SEQUENCE</scope>
</reference>
<dbReference type="EMBL" id="DQ864934">
    <property type="protein sequence ID" value="ABI14348.1"/>
    <property type="molecule type" value="mRNA"/>
</dbReference>
<proteinExistence type="evidence at transcript level"/>
<protein>
    <submittedName>
        <fullName evidence="1">Uncharacterized protein</fullName>
    </submittedName>
</protein>
<evidence type="ECO:0000313" key="1">
    <source>
        <dbReference type="EMBL" id="ABI14348.1"/>
    </source>
</evidence>
<name>A3E3T1_PFIPI</name>
<accession>A3E3T1</accession>
<organism evidence="1">
    <name type="scientific">Pfiesteria piscicida</name>
    <name type="common">Phantom dinoflagellate</name>
    <dbReference type="NCBI Taxonomy" id="71001"/>
    <lineage>
        <taxon>Eukaryota</taxon>
        <taxon>Sar</taxon>
        <taxon>Alveolata</taxon>
        <taxon>Dinophyceae</taxon>
        <taxon>Peridiniales</taxon>
        <taxon>Pfiesteriaceae</taxon>
        <taxon>Pfiesteria</taxon>
    </lineage>
</organism>
<sequence>MLCFCFSLGSTADPCCLWVSPSTSIQEVCDTLVLLSSEPHNSNSAPLAVALFPVLVHHQFTNIPPLPCMALAVHWGHLRLDHDLGLPRTPAQVWPFQDRLFSSDPEFSFPVTFDCFVIPYTPSTTYFTDLTSHGRLFAQSRSYSLPPNVSDWCLEVLRGWQM</sequence>